<dbReference type="AlphaFoldDB" id="A0A068RPM1"/>
<name>A0A068RPM1_9FUNG</name>
<organism evidence="3 4">
    <name type="scientific">Lichtheimia corymbifera JMRC:FSU:9682</name>
    <dbReference type="NCBI Taxonomy" id="1263082"/>
    <lineage>
        <taxon>Eukaryota</taxon>
        <taxon>Fungi</taxon>
        <taxon>Fungi incertae sedis</taxon>
        <taxon>Mucoromycota</taxon>
        <taxon>Mucoromycotina</taxon>
        <taxon>Mucoromycetes</taxon>
        <taxon>Mucorales</taxon>
        <taxon>Lichtheimiaceae</taxon>
        <taxon>Lichtheimia</taxon>
    </lineage>
</organism>
<feature type="region of interest" description="Disordered" evidence="1">
    <location>
        <begin position="1"/>
        <end position="56"/>
    </location>
</feature>
<keyword evidence="2" id="KW-0472">Membrane</keyword>
<reference evidence="3" key="1">
    <citation type="submission" date="2013-08" db="EMBL/GenBank/DDBJ databases">
        <title>Gene expansion shapes genome architecture in the human pathogen Lichtheimia corymbifera: an evolutionary genomics analysis in the ancient terrestrial Mucorales (Mucoromycotina).</title>
        <authorList>
            <person name="Schwartze V.U."/>
            <person name="Winter S."/>
            <person name="Shelest E."/>
            <person name="Marcet-Houben M."/>
            <person name="Horn F."/>
            <person name="Wehner S."/>
            <person name="Hoffmann K."/>
            <person name="Riege K."/>
            <person name="Sammeth M."/>
            <person name="Nowrousian M."/>
            <person name="Valiante V."/>
            <person name="Linde J."/>
            <person name="Jacobsen I.D."/>
            <person name="Marz M."/>
            <person name="Brakhage A.A."/>
            <person name="Gabaldon T."/>
            <person name="Bocker S."/>
            <person name="Voigt K."/>
        </authorList>
    </citation>
    <scope>NUCLEOTIDE SEQUENCE [LARGE SCALE GENOMIC DNA]</scope>
    <source>
        <strain evidence="3">FSU 9682</strain>
    </source>
</reference>
<evidence type="ECO:0000256" key="1">
    <source>
        <dbReference type="SAM" id="MobiDB-lite"/>
    </source>
</evidence>
<evidence type="ECO:0000313" key="3">
    <source>
        <dbReference type="EMBL" id="CDH51542.1"/>
    </source>
</evidence>
<keyword evidence="4" id="KW-1185">Reference proteome</keyword>
<dbReference type="VEuPathDB" id="FungiDB:LCOR_03133.1"/>
<dbReference type="EMBL" id="CBTN010000010">
    <property type="protein sequence ID" value="CDH51542.1"/>
    <property type="molecule type" value="Genomic_DNA"/>
</dbReference>
<keyword evidence="2" id="KW-1133">Transmembrane helix</keyword>
<sequence>MVQLPQSQLSTIVPSSPTNEANAPPPPKDDVNFIQPPSPVFVSEKSNQRRTAESSTCSLHSETLGTAWITVDERGGIHHHYNIDDDDQGGFKSDPRFGGSLPSPWLQRLVRGRERMRWVSGVAGILVLLLFISCIVFWVTSGLVPTSTKYSTSHAQGPPKQLPLASSKA</sequence>
<evidence type="ECO:0000313" key="4">
    <source>
        <dbReference type="Proteomes" id="UP000027586"/>
    </source>
</evidence>
<feature type="transmembrane region" description="Helical" evidence="2">
    <location>
        <begin position="118"/>
        <end position="139"/>
    </location>
</feature>
<protein>
    <submittedName>
        <fullName evidence="3">Uncharacterized protein</fullName>
    </submittedName>
</protein>
<dbReference type="OrthoDB" id="2225050at2759"/>
<gene>
    <name evidence="3" type="ORF">LCOR_03133.1</name>
</gene>
<proteinExistence type="predicted"/>
<evidence type="ECO:0000256" key="2">
    <source>
        <dbReference type="SAM" id="Phobius"/>
    </source>
</evidence>
<comment type="caution">
    <text evidence="3">The sequence shown here is derived from an EMBL/GenBank/DDBJ whole genome shotgun (WGS) entry which is preliminary data.</text>
</comment>
<keyword evidence="2" id="KW-0812">Transmembrane</keyword>
<accession>A0A068RPM1</accession>
<feature type="compositionally biased region" description="Polar residues" evidence="1">
    <location>
        <begin position="1"/>
        <end position="21"/>
    </location>
</feature>
<dbReference type="Proteomes" id="UP000027586">
    <property type="component" value="Unassembled WGS sequence"/>
</dbReference>
<feature type="region of interest" description="Disordered" evidence="1">
    <location>
        <begin position="149"/>
        <end position="169"/>
    </location>
</feature>